<feature type="domain" description="Metallo-beta-lactamase" evidence="2">
    <location>
        <begin position="90"/>
        <end position="278"/>
    </location>
</feature>
<dbReference type="PANTHER" id="PTHR42951:SF17">
    <property type="entry name" value="METALLO-BETA-LACTAMASE DOMAIN-CONTAINING PROTEIN"/>
    <property type="match status" value="1"/>
</dbReference>
<evidence type="ECO:0000259" key="2">
    <source>
        <dbReference type="SMART" id="SM00849"/>
    </source>
</evidence>
<evidence type="ECO:0000313" key="3">
    <source>
        <dbReference type="EMBL" id="NML92219.1"/>
    </source>
</evidence>
<dbReference type="EMBL" id="JABBGM010000001">
    <property type="protein sequence ID" value="NML92219.1"/>
    <property type="molecule type" value="Genomic_DNA"/>
</dbReference>
<feature type="chain" id="PRO_5030619196" evidence="1">
    <location>
        <begin position="24"/>
        <end position="337"/>
    </location>
</feature>
<organism evidence="3 4">
    <name type="scientific">Novosphingobium olei</name>
    <dbReference type="NCBI Taxonomy" id="2728851"/>
    <lineage>
        <taxon>Bacteria</taxon>
        <taxon>Pseudomonadati</taxon>
        <taxon>Pseudomonadota</taxon>
        <taxon>Alphaproteobacteria</taxon>
        <taxon>Sphingomonadales</taxon>
        <taxon>Sphingomonadaceae</taxon>
        <taxon>Novosphingobium</taxon>
    </lineage>
</organism>
<name>A0A7Y0BKU6_9SPHN</name>
<keyword evidence="1" id="KW-0732">Signal</keyword>
<dbReference type="Proteomes" id="UP000583556">
    <property type="component" value="Unassembled WGS sequence"/>
</dbReference>
<dbReference type="AlphaFoldDB" id="A0A7Y0BKU6"/>
<evidence type="ECO:0000313" key="4">
    <source>
        <dbReference type="Proteomes" id="UP000583556"/>
    </source>
</evidence>
<dbReference type="PANTHER" id="PTHR42951">
    <property type="entry name" value="METALLO-BETA-LACTAMASE DOMAIN-CONTAINING"/>
    <property type="match status" value="1"/>
</dbReference>
<dbReference type="GO" id="GO:0016787">
    <property type="term" value="F:hydrolase activity"/>
    <property type="evidence" value="ECO:0007669"/>
    <property type="project" value="UniProtKB-KW"/>
</dbReference>
<proteinExistence type="predicted"/>
<dbReference type="Pfam" id="PF00753">
    <property type="entry name" value="Lactamase_B"/>
    <property type="match status" value="1"/>
</dbReference>
<dbReference type="SUPFAM" id="SSF56281">
    <property type="entry name" value="Metallo-hydrolase/oxidoreductase"/>
    <property type="match status" value="1"/>
</dbReference>
<reference evidence="3 4" key="1">
    <citation type="submission" date="2020-04" db="EMBL/GenBank/DDBJ databases">
        <title>Novosphingobium sp. TW-4 isolated from soil.</title>
        <authorList>
            <person name="Dahal R.H."/>
            <person name="Chaudhary D.K."/>
        </authorList>
    </citation>
    <scope>NUCLEOTIDE SEQUENCE [LARGE SCALE GENOMIC DNA]</scope>
    <source>
        <strain evidence="3 4">TW-4</strain>
    </source>
</reference>
<sequence>MRRSVTKLLAVGLWALAALPAASAHSPLDPPEVQGHVDAATRLAARDLAQSLFFCEADPRAVVFRQLKRIDEWFAPTRIFDDLSFIGNQFVGVYVLQTSDGLILFDSGTSMEEAEHHIAPGLRALGLNAKDIRTIVVTHGHWDHFGGALWFQQTYGTPVGLSANDWKLIEAQAGTPVLNGRPIPRHDRDITDGQVLTIGKTRVSLYITPGHTPGTVSAIFPVRQGGRRHVVSLLGSTALPDAVEPTAITGGLERYRDSVDRFARLSRAAGADILLNTHLFAFGGAERLAAAQRAPSAAVRGSRFVIGPRRVAAFYGLMDQCMQAAEARIRLRPPAPR</sequence>
<accession>A0A7Y0BKU6</accession>
<gene>
    <name evidence="3" type="ORF">HHL27_00855</name>
</gene>
<keyword evidence="3" id="KW-0378">Hydrolase</keyword>
<dbReference type="InterPro" id="IPR050855">
    <property type="entry name" value="NDM-1-like"/>
</dbReference>
<dbReference type="SMART" id="SM00849">
    <property type="entry name" value="Lactamase_B"/>
    <property type="match status" value="1"/>
</dbReference>
<feature type="signal peptide" evidence="1">
    <location>
        <begin position="1"/>
        <end position="23"/>
    </location>
</feature>
<dbReference type="RefSeq" id="WP_169491492.1">
    <property type="nucleotide sequence ID" value="NZ_JABBGM010000001.1"/>
</dbReference>
<dbReference type="InterPro" id="IPR001279">
    <property type="entry name" value="Metallo-B-lactamas"/>
</dbReference>
<comment type="caution">
    <text evidence="3">The sequence shown here is derived from an EMBL/GenBank/DDBJ whole genome shotgun (WGS) entry which is preliminary data.</text>
</comment>
<evidence type="ECO:0000256" key="1">
    <source>
        <dbReference type="SAM" id="SignalP"/>
    </source>
</evidence>
<keyword evidence="4" id="KW-1185">Reference proteome</keyword>
<protein>
    <submittedName>
        <fullName evidence="3">MBL fold metallo-hydrolase</fullName>
    </submittedName>
</protein>
<dbReference type="Gene3D" id="3.60.15.10">
    <property type="entry name" value="Ribonuclease Z/Hydroxyacylglutathione hydrolase-like"/>
    <property type="match status" value="1"/>
</dbReference>
<dbReference type="InterPro" id="IPR036866">
    <property type="entry name" value="RibonucZ/Hydroxyglut_hydro"/>
</dbReference>